<evidence type="ECO:0000313" key="1">
    <source>
        <dbReference type="EMBL" id="KAL3392755.1"/>
    </source>
</evidence>
<sequence length="279" mass="31475">MTYGGIHSSLSRLPSLDFAEICIFFQKLRTNVYSDVLDLERRRPYANYIRQAVQQQQQQQLIISHTRHCVHVRGWSRSSSSSGWAAQEARIIPAERQELILGNEPLRRHTVAARVYYISSGPCSALPFTLPATCTRPSLRRSAGGKLWTLSNQVNILFLIYPRRSLLAVPRIYPGRGEDETCARWDRSPSSHHDGPFEAASISLLVALRYYHVPVHKLQKLHREAFSGLHPCLTHRRNNCIPPRSIELIHNEGLGIYTNTSSSRSGIGKVASQSGGERV</sequence>
<accession>A0ABD2WIA6</accession>
<dbReference type="Proteomes" id="UP001627154">
    <property type="component" value="Unassembled WGS sequence"/>
</dbReference>
<dbReference type="EMBL" id="JBJJXI010000102">
    <property type="protein sequence ID" value="KAL3392755.1"/>
    <property type="molecule type" value="Genomic_DNA"/>
</dbReference>
<name>A0ABD2WIA6_9HYME</name>
<proteinExistence type="predicted"/>
<keyword evidence="2" id="KW-1185">Reference proteome</keyword>
<reference evidence="1 2" key="1">
    <citation type="journal article" date="2024" name="bioRxiv">
        <title>A reference genome for Trichogramma kaykai: A tiny desert-dwelling parasitoid wasp with competing sex-ratio distorters.</title>
        <authorList>
            <person name="Culotta J."/>
            <person name="Lindsey A.R."/>
        </authorList>
    </citation>
    <scope>NUCLEOTIDE SEQUENCE [LARGE SCALE GENOMIC DNA]</scope>
    <source>
        <strain evidence="1 2">KSX58</strain>
    </source>
</reference>
<protein>
    <submittedName>
        <fullName evidence="1">Uncharacterized protein</fullName>
    </submittedName>
</protein>
<evidence type="ECO:0000313" key="2">
    <source>
        <dbReference type="Proteomes" id="UP001627154"/>
    </source>
</evidence>
<comment type="caution">
    <text evidence="1">The sequence shown here is derived from an EMBL/GenBank/DDBJ whole genome shotgun (WGS) entry which is preliminary data.</text>
</comment>
<dbReference type="AlphaFoldDB" id="A0ABD2WIA6"/>
<organism evidence="1 2">
    <name type="scientific">Trichogramma kaykai</name>
    <dbReference type="NCBI Taxonomy" id="54128"/>
    <lineage>
        <taxon>Eukaryota</taxon>
        <taxon>Metazoa</taxon>
        <taxon>Ecdysozoa</taxon>
        <taxon>Arthropoda</taxon>
        <taxon>Hexapoda</taxon>
        <taxon>Insecta</taxon>
        <taxon>Pterygota</taxon>
        <taxon>Neoptera</taxon>
        <taxon>Endopterygota</taxon>
        <taxon>Hymenoptera</taxon>
        <taxon>Apocrita</taxon>
        <taxon>Proctotrupomorpha</taxon>
        <taxon>Chalcidoidea</taxon>
        <taxon>Trichogrammatidae</taxon>
        <taxon>Trichogramma</taxon>
    </lineage>
</organism>
<gene>
    <name evidence="1" type="ORF">TKK_012793</name>
</gene>